<dbReference type="InterPro" id="IPR036259">
    <property type="entry name" value="MFS_trans_sf"/>
</dbReference>
<organism evidence="2 3">
    <name type="scientific">Streptomyces malaysiensis subsp. samsunensis</name>
    <dbReference type="NCBI Taxonomy" id="459658"/>
    <lineage>
        <taxon>Bacteria</taxon>
        <taxon>Bacillati</taxon>
        <taxon>Actinomycetota</taxon>
        <taxon>Actinomycetes</taxon>
        <taxon>Kitasatosporales</taxon>
        <taxon>Streptomycetaceae</taxon>
        <taxon>Streptomyces</taxon>
        <taxon>Streptomyces violaceusniger group</taxon>
    </lineage>
</organism>
<feature type="transmembrane region" description="Helical" evidence="1">
    <location>
        <begin position="246"/>
        <end position="266"/>
    </location>
</feature>
<keyword evidence="1" id="KW-0812">Transmembrane</keyword>
<accession>A0A9X2LX29</accession>
<feature type="transmembrane region" description="Helical" evidence="1">
    <location>
        <begin position="211"/>
        <end position="234"/>
    </location>
</feature>
<evidence type="ECO:0000256" key="1">
    <source>
        <dbReference type="SAM" id="Phobius"/>
    </source>
</evidence>
<dbReference type="PANTHER" id="PTHR23542">
    <property type="match status" value="1"/>
</dbReference>
<feature type="transmembrane region" description="Helical" evidence="1">
    <location>
        <begin position="77"/>
        <end position="98"/>
    </location>
</feature>
<feature type="transmembrane region" description="Helical" evidence="1">
    <location>
        <begin position="278"/>
        <end position="294"/>
    </location>
</feature>
<feature type="transmembrane region" description="Helical" evidence="1">
    <location>
        <begin position="21"/>
        <end position="38"/>
    </location>
</feature>
<evidence type="ECO:0008006" key="4">
    <source>
        <dbReference type="Google" id="ProtNLM"/>
    </source>
</evidence>
<feature type="transmembrane region" description="Helical" evidence="1">
    <location>
        <begin position="104"/>
        <end position="125"/>
    </location>
</feature>
<proteinExistence type="predicted"/>
<dbReference type="AlphaFoldDB" id="A0A9X2LX29"/>
<protein>
    <recommendedName>
        <fullName evidence="4">MFS transporter</fullName>
    </recommendedName>
</protein>
<feature type="transmembrane region" description="Helical" evidence="1">
    <location>
        <begin position="44"/>
        <end position="65"/>
    </location>
</feature>
<dbReference type="SUPFAM" id="SSF103473">
    <property type="entry name" value="MFS general substrate transporter"/>
    <property type="match status" value="1"/>
</dbReference>
<dbReference type="PANTHER" id="PTHR23542:SF1">
    <property type="entry name" value="MAJOR FACILITATOR SUPERFAMILY (MFS) PROFILE DOMAIN-CONTAINING PROTEIN"/>
    <property type="match status" value="1"/>
</dbReference>
<gene>
    <name evidence="2" type="ORF">NQU54_21475</name>
</gene>
<name>A0A9X2LX29_STRMQ</name>
<keyword evidence="1" id="KW-1133">Transmembrane helix</keyword>
<dbReference type="EMBL" id="JANIIC010000025">
    <property type="protein sequence ID" value="MCQ8831571.1"/>
    <property type="molecule type" value="Genomic_DNA"/>
</dbReference>
<dbReference type="RefSeq" id="WP_257632473.1">
    <property type="nucleotide sequence ID" value="NZ_JANIIC010000025.1"/>
</dbReference>
<comment type="caution">
    <text evidence="2">The sequence shown here is derived from an EMBL/GenBank/DDBJ whole genome shotgun (WGS) entry which is preliminary data.</text>
</comment>
<feature type="transmembrane region" description="Helical" evidence="1">
    <location>
        <begin position="170"/>
        <end position="190"/>
    </location>
</feature>
<feature type="transmembrane region" description="Helical" evidence="1">
    <location>
        <begin position="369"/>
        <end position="389"/>
    </location>
</feature>
<reference evidence="2" key="1">
    <citation type="submission" date="2022-06" db="EMBL/GenBank/DDBJ databases">
        <title>WGS of actinobacteria.</title>
        <authorList>
            <person name="Thawai C."/>
        </authorList>
    </citation>
    <scope>NUCLEOTIDE SEQUENCE</scope>
    <source>
        <strain evidence="2">DSM 42010</strain>
    </source>
</reference>
<sequence length="405" mass="40874">MRQYAELFHRPGLRQAEFFSVLGRFGYVACGLGALFLGTARLGIGVGGLGAGGLMLGVAVGSPVAGRLSARYGTSAVYAAMACVSVPGTALALAGAGGRSVPSFVAGCCVIGMTTPPIGAAMRALWPRSGTPERLRGTANSLESVVTEMLFVVAPPVTGVLAAIHAGLALAVADGCVVVGAVGFSCTRLVRECLGPDGGTRRRGSSREVSLPVAWLVGVGGVTAAVTGAMDVSVVSVLGEAGDAEAAGFVLLAPALASVLSGTAYGLLPTEAVPGRRFGRLLLVWVPLFALVALQSDPWLLAGTLFLAGIPMAAIGIEEFNLLSRIVASEARLQEVFTWASASANTGVACGNALGGYVAEHAGSSVGSWIPAAAVATACGLYFAGALRFRREMSDTVHSPVKQNG</sequence>
<keyword evidence="3" id="KW-1185">Reference proteome</keyword>
<evidence type="ECO:0000313" key="3">
    <source>
        <dbReference type="Proteomes" id="UP001142400"/>
    </source>
</evidence>
<dbReference type="Proteomes" id="UP001142400">
    <property type="component" value="Unassembled WGS sequence"/>
</dbReference>
<evidence type="ECO:0000313" key="2">
    <source>
        <dbReference type="EMBL" id="MCQ8831571.1"/>
    </source>
</evidence>
<keyword evidence="1" id="KW-0472">Membrane</keyword>
<dbReference type="Gene3D" id="1.20.1250.20">
    <property type="entry name" value="MFS general substrate transporter like domains"/>
    <property type="match status" value="1"/>
</dbReference>